<evidence type="ECO:0000256" key="6">
    <source>
        <dbReference type="ARBA" id="ARBA00022989"/>
    </source>
</evidence>
<gene>
    <name evidence="9" type="ORF">EP867_07425</name>
</gene>
<proteinExistence type="inferred from homology"/>
<evidence type="ECO:0000256" key="7">
    <source>
        <dbReference type="ARBA" id="ARBA00023136"/>
    </source>
</evidence>
<dbReference type="RefSeq" id="WP_128487734.1">
    <property type="nucleotide sequence ID" value="NZ_JBHLXB010000056.1"/>
</dbReference>
<evidence type="ECO:0000256" key="3">
    <source>
        <dbReference type="ARBA" id="ARBA00022448"/>
    </source>
</evidence>
<protein>
    <submittedName>
        <fullName evidence="9">K+/H+ antiporter subunit F</fullName>
    </submittedName>
</protein>
<keyword evidence="7 8" id="KW-0472">Membrane</keyword>
<evidence type="ECO:0000256" key="5">
    <source>
        <dbReference type="ARBA" id="ARBA00022692"/>
    </source>
</evidence>
<evidence type="ECO:0000256" key="4">
    <source>
        <dbReference type="ARBA" id="ARBA00022475"/>
    </source>
</evidence>
<keyword evidence="10" id="KW-1185">Reference proteome</keyword>
<dbReference type="GO" id="GO:0015385">
    <property type="term" value="F:sodium:proton antiporter activity"/>
    <property type="evidence" value="ECO:0007669"/>
    <property type="project" value="TreeGrafter"/>
</dbReference>
<dbReference type="NCBIfam" id="NF004812">
    <property type="entry name" value="PRK06161.1"/>
    <property type="match status" value="1"/>
</dbReference>
<organism evidence="9 10">
    <name type="scientific">Falsigemmobacter intermedius</name>
    <dbReference type="NCBI Taxonomy" id="1553448"/>
    <lineage>
        <taxon>Bacteria</taxon>
        <taxon>Pseudomonadati</taxon>
        <taxon>Pseudomonadota</taxon>
        <taxon>Alphaproteobacteria</taxon>
        <taxon>Rhodobacterales</taxon>
        <taxon>Paracoccaceae</taxon>
        <taxon>Falsigemmobacter</taxon>
    </lineage>
</organism>
<dbReference type="PANTHER" id="PTHR34702:SF1">
    <property type="entry name" value="NA(+)_H(+) ANTIPORTER SUBUNIT F"/>
    <property type="match status" value="1"/>
</dbReference>
<keyword evidence="3" id="KW-0813">Transport</keyword>
<reference evidence="9 10" key="1">
    <citation type="journal article" date="2015" name="Int. J. Syst. Evol. Microbiol.">
        <title>Gemmobacter intermedius sp. nov., isolated from a white stork (Ciconia ciconia).</title>
        <authorList>
            <person name="Kampfer P."/>
            <person name="Jerzak L."/>
            <person name="Wilharm G."/>
            <person name="Golke J."/>
            <person name="Busse H.J."/>
            <person name="Glaeser S.P."/>
        </authorList>
    </citation>
    <scope>NUCLEOTIDE SEQUENCE [LARGE SCALE GENOMIC DNA]</scope>
    <source>
        <strain evidence="9 10">119/4</strain>
    </source>
</reference>
<dbReference type="PANTHER" id="PTHR34702">
    <property type="entry name" value="NA(+)/H(+) ANTIPORTER SUBUNIT F1"/>
    <property type="match status" value="1"/>
</dbReference>
<feature type="transmembrane region" description="Helical" evidence="8">
    <location>
        <begin position="64"/>
        <end position="88"/>
    </location>
</feature>
<evidence type="ECO:0000256" key="8">
    <source>
        <dbReference type="SAM" id="Phobius"/>
    </source>
</evidence>
<evidence type="ECO:0000313" key="10">
    <source>
        <dbReference type="Proteomes" id="UP000287168"/>
    </source>
</evidence>
<dbReference type="AlphaFoldDB" id="A0A444MCV7"/>
<keyword evidence="6 8" id="KW-1133">Transmembrane helix</keyword>
<sequence length="94" mass="10288">MTTGLILWLALTWAQIALALAACFSFLRLWKGPRAQDRVIGLDTLYFCAMLMLVVTGARLGTPFFYEASMVIGVVGFVATVTAAKFLLRGEVIE</sequence>
<accession>A0A444MCV7</accession>
<evidence type="ECO:0000313" key="9">
    <source>
        <dbReference type="EMBL" id="RWY42204.1"/>
    </source>
</evidence>
<comment type="similarity">
    <text evidence="2">Belongs to the CPA3 antiporters (TC 2.A.63) subunit F family.</text>
</comment>
<dbReference type="Pfam" id="PF04066">
    <property type="entry name" value="MrpF_PhaF"/>
    <property type="match status" value="1"/>
</dbReference>
<comment type="subcellular location">
    <subcellularLocation>
        <location evidence="1">Cell membrane</location>
        <topology evidence="1">Multi-pass membrane protein</topology>
    </subcellularLocation>
</comment>
<evidence type="ECO:0000256" key="2">
    <source>
        <dbReference type="ARBA" id="ARBA00009212"/>
    </source>
</evidence>
<feature type="transmembrane region" description="Helical" evidence="8">
    <location>
        <begin position="6"/>
        <end position="27"/>
    </location>
</feature>
<keyword evidence="4" id="KW-1003">Cell membrane</keyword>
<comment type="caution">
    <text evidence="9">The sequence shown here is derived from an EMBL/GenBank/DDBJ whole genome shotgun (WGS) entry which is preliminary data.</text>
</comment>
<name>A0A444MCV7_9RHOB</name>
<dbReference type="EMBL" id="SBLC01000008">
    <property type="protein sequence ID" value="RWY42204.1"/>
    <property type="molecule type" value="Genomic_DNA"/>
</dbReference>
<keyword evidence="5 8" id="KW-0812">Transmembrane</keyword>
<dbReference type="Proteomes" id="UP000287168">
    <property type="component" value="Unassembled WGS sequence"/>
</dbReference>
<feature type="transmembrane region" description="Helical" evidence="8">
    <location>
        <begin position="39"/>
        <end position="58"/>
    </location>
</feature>
<dbReference type="InterPro" id="IPR007208">
    <property type="entry name" value="MrpF/PhaF-like"/>
</dbReference>
<dbReference type="GO" id="GO:0005886">
    <property type="term" value="C:plasma membrane"/>
    <property type="evidence" value="ECO:0007669"/>
    <property type="project" value="UniProtKB-SubCell"/>
</dbReference>
<evidence type="ECO:0000256" key="1">
    <source>
        <dbReference type="ARBA" id="ARBA00004651"/>
    </source>
</evidence>
<dbReference type="OrthoDB" id="9800226at2"/>